<reference evidence="2 3" key="1">
    <citation type="submission" date="2019-03" db="EMBL/GenBank/DDBJ databases">
        <title>First draft genome of Liparis tanakae, snailfish: a comprehensive survey of snailfish specific genes.</title>
        <authorList>
            <person name="Kim W."/>
            <person name="Song I."/>
            <person name="Jeong J.-H."/>
            <person name="Kim D."/>
            <person name="Kim S."/>
            <person name="Ryu S."/>
            <person name="Song J.Y."/>
            <person name="Lee S.K."/>
        </authorList>
    </citation>
    <scope>NUCLEOTIDE SEQUENCE [LARGE SCALE GENOMIC DNA]</scope>
    <source>
        <tissue evidence="2">Muscle</tissue>
    </source>
</reference>
<evidence type="ECO:0000313" key="3">
    <source>
        <dbReference type="Proteomes" id="UP000314294"/>
    </source>
</evidence>
<name>A0A4Z2DZ37_9TELE</name>
<proteinExistence type="predicted"/>
<dbReference type="AlphaFoldDB" id="A0A4Z2DZ37"/>
<feature type="compositionally biased region" description="Gly residues" evidence="1">
    <location>
        <begin position="52"/>
        <end position="61"/>
    </location>
</feature>
<comment type="caution">
    <text evidence="2">The sequence shown here is derived from an EMBL/GenBank/DDBJ whole genome shotgun (WGS) entry which is preliminary data.</text>
</comment>
<feature type="region of interest" description="Disordered" evidence="1">
    <location>
        <begin position="1"/>
        <end position="83"/>
    </location>
</feature>
<keyword evidence="3" id="KW-1185">Reference proteome</keyword>
<accession>A0A4Z2DZ37</accession>
<sequence>MSRTWSSRPQGEEGRGLQASRGGGGGASMGPPQHGQVGEEGRGLKGTPAARTGGGGGGGASRGPPQHGQVGEEGAGPPAGPPLIVLSVSVVFKDRWFQSLSTRGAAFRVRCLH</sequence>
<dbReference type="Proteomes" id="UP000314294">
    <property type="component" value="Unassembled WGS sequence"/>
</dbReference>
<evidence type="ECO:0000313" key="2">
    <source>
        <dbReference type="EMBL" id="TNN21697.1"/>
    </source>
</evidence>
<organism evidence="2 3">
    <name type="scientific">Liparis tanakae</name>
    <name type="common">Tanaka's snailfish</name>
    <dbReference type="NCBI Taxonomy" id="230148"/>
    <lineage>
        <taxon>Eukaryota</taxon>
        <taxon>Metazoa</taxon>
        <taxon>Chordata</taxon>
        <taxon>Craniata</taxon>
        <taxon>Vertebrata</taxon>
        <taxon>Euteleostomi</taxon>
        <taxon>Actinopterygii</taxon>
        <taxon>Neopterygii</taxon>
        <taxon>Teleostei</taxon>
        <taxon>Neoteleostei</taxon>
        <taxon>Acanthomorphata</taxon>
        <taxon>Eupercaria</taxon>
        <taxon>Perciformes</taxon>
        <taxon>Cottioidei</taxon>
        <taxon>Cottales</taxon>
        <taxon>Liparidae</taxon>
        <taxon>Liparis</taxon>
    </lineage>
</organism>
<evidence type="ECO:0000256" key="1">
    <source>
        <dbReference type="SAM" id="MobiDB-lite"/>
    </source>
</evidence>
<protein>
    <submittedName>
        <fullName evidence="2">Uncharacterized protein</fullName>
    </submittedName>
</protein>
<dbReference type="EMBL" id="SRLO01026408">
    <property type="protein sequence ID" value="TNN21697.1"/>
    <property type="molecule type" value="Genomic_DNA"/>
</dbReference>
<gene>
    <name evidence="2" type="ORF">EYF80_068191</name>
</gene>